<dbReference type="Pfam" id="PF00439">
    <property type="entry name" value="Bromodomain"/>
    <property type="match status" value="1"/>
</dbReference>
<keyword evidence="4" id="KW-0805">Transcription regulation</keyword>
<evidence type="ECO:0000256" key="1">
    <source>
        <dbReference type="ARBA" id="ARBA00004123"/>
    </source>
</evidence>
<evidence type="ECO:0000256" key="4">
    <source>
        <dbReference type="ARBA" id="ARBA00023015"/>
    </source>
</evidence>
<keyword evidence="3" id="KW-0156">Chromatin regulator</keyword>
<reference evidence="12" key="1">
    <citation type="submission" date="2016-11" db="UniProtKB">
        <authorList>
            <consortium name="WormBaseParasite"/>
        </authorList>
    </citation>
    <scope>IDENTIFICATION</scope>
</reference>
<evidence type="ECO:0000256" key="2">
    <source>
        <dbReference type="ARBA" id="ARBA00022737"/>
    </source>
</evidence>
<evidence type="ECO:0000313" key="11">
    <source>
        <dbReference type="Proteomes" id="UP000095283"/>
    </source>
</evidence>
<evidence type="ECO:0000256" key="8">
    <source>
        <dbReference type="PROSITE-ProRule" id="PRU00035"/>
    </source>
</evidence>
<keyword evidence="11" id="KW-1185">Reference proteome</keyword>
<evidence type="ECO:0000313" key="12">
    <source>
        <dbReference type="WBParaSite" id="Hba_06147"/>
    </source>
</evidence>
<dbReference type="SMART" id="SM00297">
    <property type="entry name" value="BROMO"/>
    <property type="match status" value="1"/>
</dbReference>
<evidence type="ECO:0000256" key="6">
    <source>
        <dbReference type="ARBA" id="ARBA00023163"/>
    </source>
</evidence>
<dbReference type="PANTHER" id="PTHR16062:SF19">
    <property type="entry name" value="PROTEIN POLYBROMO-1"/>
    <property type="match status" value="1"/>
</dbReference>
<keyword evidence="6" id="KW-0804">Transcription</keyword>
<dbReference type="WBParaSite" id="Hba_06147">
    <property type="protein sequence ID" value="Hba_06147"/>
    <property type="gene ID" value="Hba_06147"/>
</dbReference>
<feature type="domain" description="Bromo" evidence="10">
    <location>
        <begin position="12"/>
        <end position="73"/>
    </location>
</feature>
<feature type="transmembrane region" description="Helical" evidence="9">
    <location>
        <begin position="71"/>
        <end position="88"/>
    </location>
</feature>
<dbReference type="PRINTS" id="PR00503">
    <property type="entry name" value="BROMODOMAIN"/>
</dbReference>
<evidence type="ECO:0000256" key="5">
    <source>
        <dbReference type="ARBA" id="ARBA00023117"/>
    </source>
</evidence>
<proteinExistence type="predicted"/>
<dbReference type="GO" id="GO:0016586">
    <property type="term" value="C:RSC-type complex"/>
    <property type="evidence" value="ECO:0007669"/>
    <property type="project" value="InterPro"/>
</dbReference>
<keyword evidence="5 8" id="KW-0103">Bromodomain</keyword>
<dbReference type="GO" id="GO:0006338">
    <property type="term" value="P:chromatin remodeling"/>
    <property type="evidence" value="ECO:0007669"/>
    <property type="project" value="InterPro"/>
</dbReference>
<keyword evidence="2" id="KW-0677">Repeat</keyword>
<evidence type="ECO:0000259" key="10">
    <source>
        <dbReference type="PROSITE" id="PS50014"/>
    </source>
</evidence>
<dbReference type="InterPro" id="IPR001487">
    <property type="entry name" value="Bromodomain"/>
</dbReference>
<dbReference type="PROSITE" id="PS50014">
    <property type="entry name" value="BROMODOMAIN_2"/>
    <property type="match status" value="1"/>
</dbReference>
<dbReference type="GO" id="GO:0003682">
    <property type="term" value="F:chromatin binding"/>
    <property type="evidence" value="ECO:0007669"/>
    <property type="project" value="TreeGrafter"/>
</dbReference>
<dbReference type="GO" id="GO:0006368">
    <property type="term" value="P:transcription elongation by RNA polymerase II"/>
    <property type="evidence" value="ECO:0007669"/>
    <property type="project" value="TreeGrafter"/>
</dbReference>
<evidence type="ECO:0000256" key="3">
    <source>
        <dbReference type="ARBA" id="ARBA00022853"/>
    </source>
</evidence>
<dbReference type="SUPFAM" id="SSF47370">
    <property type="entry name" value="Bromodomain"/>
    <property type="match status" value="1"/>
</dbReference>
<dbReference type="Gene3D" id="1.20.920.10">
    <property type="entry name" value="Bromodomain-like"/>
    <property type="match status" value="1"/>
</dbReference>
<keyword evidence="9" id="KW-0472">Membrane</keyword>
<organism evidence="11 12">
    <name type="scientific">Heterorhabditis bacteriophora</name>
    <name type="common">Entomopathogenic nematode worm</name>
    <dbReference type="NCBI Taxonomy" id="37862"/>
    <lineage>
        <taxon>Eukaryota</taxon>
        <taxon>Metazoa</taxon>
        <taxon>Ecdysozoa</taxon>
        <taxon>Nematoda</taxon>
        <taxon>Chromadorea</taxon>
        <taxon>Rhabditida</taxon>
        <taxon>Rhabditina</taxon>
        <taxon>Rhabditomorpha</taxon>
        <taxon>Strongyloidea</taxon>
        <taxon>Heterorhabditidae</taxon>
        <taxon>Heterorhabditis</taxon>
    </lineage>
</organism>
<accession>A0A1I7WLX2</accession>
<dbReference type="PANTHER" id="PTHR16062">
    <property type="entry name" value="SWI/SNF-RELATED"/>
    <property type="match status" value="1"/>
</dbReference>
<comment type="subcellular location">
    <subcellularLocation>
        <location evidence="1">Nucleus</location>
    </subcellularLocation>
</comment>
<dbReference type="InterPro" id="IPR037382">
    <property type="entry name" value="Rsc/polybromo"/>
</dbReference>
<protein>
    <submittedName>
        <fullName evidence="12">Bromo domain-containing protein</fullName>
    </submittedName>
</protein>
<evidence type="ECO:0000256" key="7">
    <source>
        <dbReference type="ARBA" id="ARBA00023242"/>
    </source>
</evidence>
<sequence>MYDLMVNFKTHDGKEVARPFVELPTRKELPDYYEVIPNPMDFERIRKKLDKGRYCTIEDMGADVRLLCENARVLFSLYLLFFLHIIYVC</sequence>
<dbReference type="AlphaFoldDB" id="A0A1I7WLX2"/>
<name>A0A1I7WLX2_HETBA</name>
<dbReference type="InterPro" id="IPR036427">
    <property type="entry name" value="Bromodomain-like_sf"/>
</dbReference>
<keyword evidence="9" id="KW-1133">Transmembrane helix</keyword>
<keyword evidence="9" id="KW-0812">Transmembrane</keyword>
<dbReference type="Proteomes" id="UP000095283">
    <property type="component" value="Unplaced"/>
</dbReference>
<keyword evidence="7" id="KW-0539">Nucleus</keyword>
<evidence type="ECO:0000256" key="9">
    <source>
        <dbReference type="SAM" id="Phobius"/>
    </source>
</evidence>